<accession>A0A644EZ50</accession>
<proteinExistence type="predicted"/>
<sequence length="392" mass="43878">MWAFAELVGALRLLNGCCVRDLEGIFAWIDEHSFEKAQEQRDFFKMQAEAAGRKLEEATALNTSLTKEMEQLVCRYEAQARQKENQASKMLDEYKKLFRDIAGKASRYVKSEEHALLGQEAVSDHELLSTQIQIGSRAIDTLDPGLPINDELLEFTSHTASNLVDLLLRLVEAEGRRHPLSESAEAEMIKYSGPESVRLDALEAQQAALYRQINRQDERLERFDAQNHPVPMSMLDELARDASELKGKSAEQTQHIAELLGIQYESIIPVGYSRERPQSSHNNPSDCLKEIVDSLMFSTACICNLHAVVGYGIDSYAIIDTVKAESDRKRRVSRKRKRMAGTVSARDMISSALDASDLGAKSNVATTQEVPLGDLTPSGQRTYTVRAQLMQL</sequence>
<gene>
    <name evidence="2" type="ORF">GL50803_0061606</name>
</gene>
<feature type="coiled-coil region" evidence="1">
    <location>
        <begin position="48"/>
        <end position="100"/>
    </location>
</feature>
<protein>
    <submittedName>
        <fullName evidence="2">Uncharacterized protein</fullName>
    </submittedName>
</protein>
<keyword evidence="1" id="KW-0175">Coiled coil</keyword>
<dbReference type="Proteomes" id="UP000001548">
    <property type="component" value="Unassembled WGS sequence"/>
</dbReference>
<dbReference type="AlphaFoldDB" id="A0A644EZ50"/>
<reference evidence="2 3" key="1">
    <citation type="journal article" date="2007" name="Science">
        <title>Genomic minimalism in the early diverging intestinal parasite Giardia lamblia.</title>
        <authorList>
            <person name="Morrison H.G."/>
            <person name="McArthur A.G."/>
            <person name="Gillin F.D."/>
            <person name="Aley S.B."/>
            <person name="Adam R.D."/>
            <person name="Olsen G.J."/>
            <person name="Best A.A."/>
            <person name="Cande W.Z."/>
            <person name="Chen F."/>
            <person name="Cipriano M.J."/>
            <person name="Davids B.J."/>
            <person name="Dawson S.C."/>
            <person name="Elmendorf H.G."/>
            <person name="Hehl A.B."/>
            <person name="Holder M.E."/>
            <person name="Huse S.M."/>
            <person name="Kim U.U."/>
            <person name="Lasek-Nesselquist E."/>
            <person name="Manning G."/>
            <person name="Nigam A."/>
            <person name="Nixon J.E."/>
            <person name="Palm D."/>
            <person name="Passamaneck N.E."/>
            <person name="Prabhu A."/>
            <person name="Reich C.I."/>
            <person name="Reiner D.S."/>
            <person name="Samuelson J."/>
            <person name="Svard S.G."/>
            <person name="Sogin M.L."/>
        </authorList>
    </citation>
    <scope>NUCLEOTIDE SEQUENCE [LARGE SCALE GENOMIC DNA]</scope>
    <source>
        <strain evidence="2 3">WB C6</strain>
    </source>
</reference>
<evidence type="ECO:0000256" key="1">
    <source>
        <dbReference type="SAM" id="Coils"/>
    </source>
</evidence>
<comment type="caution">
    <text evidence="2">The sequence shown here is derived from an EMBL/GenBank/DDBJ whole genome shotgun (WGS) entry which is preliminary data.</text>
</comment>
<evidence type="ECO:0000313" key="2">
    <source>
        <dbReference type="EMBL" id="KAE8301442.1"/>
    </source>
</evidence>
<dbReference type="InParanoid" id="A0A644EZ50"/>
<dbReference type="EMBL" id="AACB03000005">
    <property type="protein sequence ID" value="KAE8301442.1"/>
    <property type="molecule type" value="Genomic_DNA"/>
</dbReference>
<evidence type="ECO:0000313" key="3">
    <source>
        <dbReference type="Proteomes" id="UP000001548"/>
    </source>
</evidence>
<organism evidence="2 3">
    <name type="scientific">Giardia intestinalis (strain ATCC 50803 / WB clone C6)</name>
    <name type="common">Giardia lamblia</name>
    <dbReference type="NCBI Taxonomy" id="184922"/>
    <lineage>
        <taxon>Eukaryota</taxon>
        <taxon>Metamonada</taxon>
        <taxon>Diplomonadida</taxon>
        <taxon>Hexamitidae</taxon>
        <taxon>Giardiinae</taxon>
        <taxon>Giardia</taxon>
    </lineage>
</organism>
<name>A0A644EZ50_GIAIC</name>
<keyword evidence="3" id="KW-1185">Reference proteome</keyword>